<proteinExistence type="predicted"/>
<keyword evidence="2" id="KW-1185">Reference proteome</keyword>
<organism evidence="1 2">
    <name type="scientific">Halosquirtibacter laminarini</name>
    <dbReference type="NCBI Taxonomy" id="3374600"/>
    <lineage>
        <taxon>Bacteria</taxon>
        <taxon>Pseudomonadati</taxon>
        <taxon>Bacteroidota</taxon>
        <taxon>Bacteroidia</taxon>
        <taxon>Marinilabiliales</taxon>
        <taxon>Prolixibacteraceae</taxon>
        <taxon>Halosquirtibacter</taxon>
    </lineage>
</organism>
<reference evidence="1" key="1">
    <citation type="submission" date="2021-08" db="EMBL/GenBank/DDBJ databases">
        <title>Novel anaerobic bacterium isolated from sea squirt in East Sea, Republic of Korea.</title>
        <authorList>
            <person name="Nguyen T.H."/>
            <person name="Li Z."/>
            <person name="Lee Y.-J."/>
            <person name="Ko J."/>
            <person name="Kim S.-G."/>
        </authorList>
    </citation>
    <scope>NUCLEOTIDE SEQUENCE</scope>
    <source>
        <strain evidence="1">KCTC 25031</strain>
    </source>
</reference>
<dbReference type="Proteomes" id="UP000826212">
    <property type="component" value="Chromosome"/>
</dbReference>
<evidence type="ECO:0000313" key="1">
    <source>
        <dbReference type="EMBL" id="QZE13392.1"/>
    </source>
</evidence>
<name>A0AC61NNP3_9BACT</name>
<sequence>MNIMNRSFKSFSYSFLIALILLVTATLLNGTFHNKGDKKIEFETFQNIFLQEIELLDSLSNPIISEISNEDNILDSTIQNIATSLPSNFRLSLYKSGELTYWSNNDWSFYNTYNPKLMGDGIHQYPNGWYYNKAIDINQENTLVLSFLIKEEFSYSNKYLKPCFNGPFSGIHNINLHTKQQIFSIPIHSSEGKAALYISYQTRSSNDDPSRSTLLFILVFLSLIFLYGATTRVIKAIYKSFFSQLLATLSIYVIVFFGYKYFIIPNLNLPFFDPYDLAICGFIDSLGTFFLLGICIFCFVINNNILIINSDQKKEKHIKIVYFGIYLLTLLLWMFYSYYLKIGIQDSNINPFFAKELQFNFNNILFVLSIVLTFFSFVISFQSWNLINERLHRGYSFKIILSAIILLCSIPVISYNLKLLVVVTLLFGLATTIQIKTKESDRYKYRYLILFLYTLLGAFTYVIICSQGVQERLTKHREVYAERIKNERDPNAEITFEKISTAILKDSTLTEMLSEGRKIDDYLLRSYFNGYLAKYNTTVSLYSEYDNLNIENSDQWVPANQFFNELIKKKGLPTNDTHFSSIKAMDGRINYLGRFDIKGEYQNYILIVELTSKTFDESKGYPELLLDDHIKKVYSTKSEKFSYARYHNGILVMKRGSCKYPAQLSEIEKSDTSDFFFTKSRVYDHSIVSLNKNTTIVISFLKKSWRDIIVNISYSLILFYTFGVIILLLFFNRRVPIKTHELKYKIQYSIVILVLTPLLILAIGVITYTYLQYKDQNRDDLNKKVQEVTTSLQINFGSTQELNHETASYIGQELNHLSEILWTDINFYDTNGILATSSRPEIFTQGLIGNRMNRKAYNQLKKDYINKFIHTEHIGRLEYLSIYVPFRNDKDKILGYINIPYFSRTNDLVKQITTFVITFVNLFVIILLVCLSVAIIIAQKLTSPLTMIEEKIQTMRFGESNEKIHYPANDEIGKLVQRYNEKVDELEKSAKLLAKNEREGAWREMARQIAHEIKNPLTPMKLNIQYLQKMHNSNSDRFDNYFDKVTQTLIEQIDTLSNIATSFSSFAKIPSASIQEVDLYSVINEVIHLFSSSGTIHWNREDDKPMIVLADKEQLGRLFINLIKNAQQAVLEEQESIIQIDTKSIDNYYQIVIKDNGTGIPLEIQDRLFEPYFTTKSQGTGLGLAIVKKIIETINGSIDFTTSKEDGTTFTIKIKQS</sequence>
<protein>
    <submittedName>
        <fullName evidence="1">GHKL domain-containing protein</fullName>
    </submittedName>
</protein>
<gene>
    <name evidence="1" type="ORF">K4L44_12450</name>
</gene>
<dbReference type="EMBL" id="CP081303">
    <property type="protein sequence ID" value="QZE13392.1"/>
    <property type="molecule type" value="Genomic_DNA"/>
</dbReference>
<accession>A0AC61NNP3</accession>
<evidence type="ECO:0000313" key="2">
    <source>
        <dbReference type="Proteomes" id="UP000826212"/>
    </source>
</evidence>